<dbReference type="Pfam" id="PF13193">
    <property type="entry name" value="AMP-binding_C"/>
    <property type="match status" value="1"/>
</dbReference>
<name>A0A7I7UMS7_MYCPV</name>
<feature type="domain" description="AMP-dependent synthetase/ligase" evidence="1">
    <location>
        <begin position="13"/>
        <end position="357"/>
    </location>
</feature>
<dbReference type="SUPFAM" id="SSF56801">
    <property type="entry name" value="Acetyl-CoA synthetase-like"/>
    <property type="match status" value="1"/>
</dbReference>
<gene>
    <name evidence="3" type="ORF">MPUL_30670</name>
</gene>
<organism evidence="3 4">
    <name type="scientific">Mycolicibacterium pulveris</name>
    <name type="common">Mycobacterium pulveris</name>
    <dbReference type="NCBI Taxonomy" id="36813"/>
    <lineage>
        <taxon>Bacteria</taxon>
        <taxon>Bacillati</taxon>
        <taxon>Actinomycetota</taxon>
        <taxon>Actinomycetes</taxon>
        <taxon>Mycobacteriales</taxon>
        <taxon>Mycobacteriaceae</taxon>
        <taxon>Mycolicibacterium</taxon>
    </lineage>
</organism>
<dbReference type="GO" id="GO:0016878">
    <property type="term" value="F:acid-thiol ligase activity"/>
    <property type="evidence" value="ECO:0007669"/>
    <property type="project" value="UniProtKB-ARBA"/>
</dbReference>
<dbReference type="Pfam" id="PF00501">
    <property type="entry name" value="AMP-binding"/>
    <property type="match status" value="1"/>
</dbReference>
<evidence type="ECO:0000313" key="4">
    <source>
        <dbReference type="Proteomes" id="UP000467252"/>
    </source>
</evidence>
<proteinExistence type="predicted"/>
<dbReference type="EMBL" id="AP022599">
    <property type="protein sequence ID" value="BBY81909.1"/>
    <property type="molecule type" value="Genomic_DNA"/>
</dbReference>
<dbReference type="PANTHER" id="PTHR43767">
    <property type="entry name" value="LONG-CHAIN-FATTY-ACID--COA LIGASE"/>
    <property type="match status" value="1"/>
</dbReference>
<dbReference type="InterPro" id="IPR042099">
    <property type="entry name" value="ANL_N_sf"/>
</dbReference>
<sequence>MAESFTETFAAGLAGYGDRPCIQFEGRWYSGKEVTAYGRAIADVLHDAGVADGAPVGLVVRNRLPHAAAIIGFLAAGRPVSMIYSFQSPESIGRDIDALRLSAVVADVEDWTEPVITAAERAGSAGVAISLRQPTVTAVAGLTRRDATRTHADAEPDVALQILTSGTTGPPKRQSIKTDVLRRTVFSVTSGEKAAADAPPELAYWQFGGIGVCQLIAGVYNGRRIVVLERFSVDGYVAAIKEHRIPRSGVQPAVIRMLLDADVAKEDLASLDFLISASGPLDPETRDEFEGRYGIPIVLAYGATEFAGSLCAWTPELQAEFGASKRHSVGRALPDTELRVVDPETGAELARGEQGLLEAKVAPIGADWIRTTDIASIDADGFVTLHGRADGAINRGGFKILPETVRRVLVSHPAVKDACVVGVPDTRLGQVPFAAIEVADGTAAPSEEELSELIRARLPVYNVPVAFAVVDQLPRNPALKVSLPAVAALYKPR</sequence>
<dbReference type="PANTHER" id="PTHR43767:SF10">
    <property type="entry name" value="SURFACTIN SYNTHASE SUBUNIT 1"/>
    <property type="match status" value="1"/>
</dbReference>
<protein>
    <recommendedName>
        <fullName evidence="5">AMP-dependent synthetase</fullName>
    </recommendedName>
</protein>
<evidence type="ECO:0008006" key="5">
    <source>
        <dbReference type="Google" id="ProtNLM"/>
    </source>
</evidence>
<dbReference type="InterPro" id="IPR025110">
    <property type="entry name" value="AMP-bd_C"/>
</dbReference>
<reference evidence="3 4" key="1">
    <citation type="journal article" date="2019" name="Emerg. Microbes Infect.">
        <title>Comprehensive subspecies identification of 175 nontuberculous mycobacteria species based on 7547 genomic profiles.</title>
        <authorList>
            <person name="Matsumoto Y."/>
            <person name="Kinjo T."/>
            <person name="Motooka D."/>
            <person name="Nabeya D."/>
            <person name="Jung N."/>
            <person name="Uechi K."/>
            <person name="Horii T."/>
            <person name="Iida T."/>
            <person name="Fujita J."/>
            <person name="Nakamura S."/>
        </authorList>
    </citation>
    <scope>NUCLEOTIDE SEQUENCE [LARGE SCALE GENOMIC DNA]</scope>
    <source>
        <strain evidence="3 4">JCM 6370</strain>
    </source>
</reference>
<dbReference type="RefSeq" id="WP_163901601.1">
    <property type="nucleotide sequence ID" value="NZ_AP022599.1"/>
</dbReference>
<dbReference type="InterPro" id="IPR045851">
    <property type="entry name" value="AMP-bd_C_sf"/>
</dbReference>
<dbReference type="AlphaFoldDB" id="A0A7I7UMS7"/>
<keyword evidence="4" id="KW-1185">Reference proteome</keyword>
<dbReference type="InterPro" id="IPR000873">
    <property type="entry name" value="AMP-dep_synth/lig_dom"/>
</dbReference>
<accession>A0A7I7UMS7</accession>
<evidence type="ECO:0000259" key="1">
    <source>
        <dbReference type="Pfam" id="PF00501"/>
    </source>
</evidence>
<dbReference type="Gene3D" id="3.40.50.12780">
    <property type="entry name" value="N-terminal domain of ligase-like"/>
    <property type="match status" value="1"/>
</dbReference>
<dbReference type="Gene3D" id="3.30.300.30">
    <property type="match status" value="1"/>
</dbReference>
<dbReference type="CDD" id="cd04433">
    <property type="entry name" value="AFD_class_I"/>
    <property type="match status" value="1"/>
</dbReference>
<feature type="domain" description="AMP-binding enzyme C-terminal" evidence="2">
    <location>
        <begin position="408"/>
        <end position="477"/>
    </location>
</feature>
<dbReference type="InterPro" id="IPR050237">
    <property type="entry name" value="ATP-dep_AMP-bd_enzyme"/>
</dbReference>
<dbReference type="Proteomes" id="UP000467252">
    <property type="component" value="Chromosome"/>
</dbReference>
<evidence type="ECO:0000259" key="2">
    <source>
        <dbReference type="Pfam" id="PF13193"/>
    </source>
</evidence>
<evidence type="ECO:0000313" key="3">
    <source>
        <dbReference type="EMBL" id="BBY81909.1"/>
    </source>
</evidence>